<organism evidence="2 3">
    <name type="scientific">Tritrichomonas foetus</name>
    <dbReference type="NCBI Taxonomy" id="1144522"/>
    <lineage>
        <taxon>Eukaryota</taxon>
        <taxon>Metamonada</taxon>
        <taxon>Parabasalia</taxon>
        <taxon>Tritrichomonadida</taxon>
        <taxon>Tritrichomonadidae</taxon>
        <taxon>Tritrichomonas</taxon>
    </lineage>
</organism>
<dbReference type="VEuPathDB" id="TrichDB:TRFO_03185"/>
<feature type="compositionally biased region" description="Acidic residues" evidence="1">
    <location>
        <begin position="55"/>
        <end position="70"/>
    </location>
</feature>
<accession>A0A1J4KS79</accession>
<dbReference type="Proteomes" id="UP000179807">
    <property type="component" value="Unassembled WGS sequence"/>
</dbReference>
<protein>
    <submittedName>
        <fullName evidence="2">Uncharacterized protein</fullName>
    </submittedName>
</protein>
<name>A0A1J4KS79_9EUKA</name>
<evidence type="ECO:0000256" key="1">
    <source>
        <dbReference type="SAM" id="MobiDB-lite"/>
    </source>
</evidence>
<comment type="caution">
    <text evidence="2">The sequence shown here is derived from an EMBL/GenBank/DDBJ whole genome shotgun (WGS) entry which is preliminary data.</text>
</comment>
<proteinExistence type="predicted"/>
<dbReference type="OrthoDB" id="10599149at2759"/>
<dbReference type="RefSeq" id="XP_068367281.1">
    <property type="nucleotide sequence ID" value="XM_068491143.1"/>
</dbReference>
<evidence type="ECO:0000313" key="2">
    <source>
        <dbReference type="EMBL" id="OHT14145.1"/>
    </source>
</evidence>
<dbReference type="AlphaFoldDB" id="A0A1J4KS79"/>
<reference evidence="2" key="1">
    <citation type="submission" date="2016-10" db="EMBL/GenBank/DDBJ databases">
        <authorList>
            <person name="Benchimol M."/>
            <person name="Almeida L.G."/>
            <person name="Vasconcelos A.T."/>
            <person name="Perreira-Neves A."/>
            <person name="Rosa I.A."/>
            <person name="Tasca T."/>
            <person name="Bogo M.R."/>
            <person name="de Souza W."/>
        </authorList>
    </citation>
    <scope>NUCLEOTIDE SEQUENCE [LARGE SCALE GENOMIC DNA]</scope>
    <source>
        <strain evidence="2">K</strain>
    </source>
</reference>
<feature type="compositionally biased region" description="Polar residues" evidence="1">
    <location>
        <begin position="10"/>
        <end position="51"/>
    </location>
</feature>
<keyword evidence="3" id="KW-1185">Reference proteome</keyword>
<sequence>MDLISFDADPSSQPNPSSIEPNFSGTEPRHSSNSRCVQIDPNQVIPSISPRSENEKEENQEEEEEDNRTIDELMDDISDLDSEITKIRFDKNLSKDEILEKINDLMEKRNSLNDKLQNSRNAEFKAFVESLNLQDIHIVPFFPAARRCKLQVNNELSNEILKAPPVETQKKWGLFKKKPSNSDLHASSKVNEDVLNKLLKQHREFTENKRSKLQSDLHQLEKKKYLSPDETATKLRITAELNQLDKFSGAKK</sequence>
<evidence type="ECO:0000313" key="3">
    <source>
        <dbReference type="Proteomes" id="UP000179807"/>
    </source>
</evidence>
<dbReference type="GeneID" id="94825847"/>
<feature type="region of interest" description="Disordered" evidence="1">
    <location>
        <begin position="1"/>
        <end position="70"/>
    </location>
</feature>
<dbReference type="EMBL" id="MLAK01000421">
    <property type="protein sequence ID" value="OHT14145.1"/>
    <property type="molecule type" value="Genomic_DNA"/>
</dbReference>
<gene>
    <name evidence="2" type="ORF">TRFO_03185</name>
</gene>